<feature type="region of interest" description="Disordered" evidence="8">
    <location>
        <begin position="34"/>
        <end position="54"/>
    </location>
</feature>
<feature type="region of interest" description="Disordered" evidence="8">
    <location>
        <begin position="1497"/>
        <end position="1526"/>
    </location>
</feature>
<feature type="region of interest" description="Disordered" evidence="8">
    <location>
        <begin position="1289"/>
        <end position="1360"/>
    </location>
</feature>
<feature type="compositionally biased region" description="Polar residues" evidence="8">
    <location>
        <begin position="1333"/>
        <end position="1359"/>
    </location>
</feature>
<keyword evidence="6" id="KW-0539">Nucleus</keyword>
<evidence type="ECO:0000256" key="5">
    <source>
        <dbReference type="ARBA" id="ARBA00022833"/>
    </source>
</evidence>
<feature type="domain" description="C2H2-type" evidence="9">
    <location>
        <begin position="92"/>
        <end position="120"/>
    </location>
</feature>
<evidence type="ECO:0000259" key="9">
    <source>
        <dbReference type="PROSITE" id="PS50157"/>
    </source>
</evidence>
<feature type="compositionally biased region" description="Basic and acidic residues" evidence="8">
    <location>
        <begin position="738"/>
        <end position="753"/>
    </location>
</feature>
<keyword evidence="5" id="KW-0862">Zinc</keyword>
<keyword evidence="2" id="KW-0479">Metal-binding</keyword>
<accession>A0AAV1KBK6</accession>
<keyword evidence="11" id="KW-1185">Reference proteome</keyword>
<feature type="compositionally biased region" description="Polar residues" evidence="8">
    <location>
        <begin position="1306"/>
        <end position="1326"/>
    </location>
</feature>
<protein>
    <recommendedName>
        <fullName evidence="9">C2H2-type domain-containing protein</fullName>
    </recommendedName>
</protein>
<evidence type="ECO:0000313" key="11">
    <source>
        <dbReference type="Proteomes" id="UP001314205"/>
    </source>
</evidence>
<feature type="region of interest" description="Disordered" evidence="8">
    <location>
        <begin position="1009"/>
        <end position="1029"/>
    </location>
</feature>
<evidence type="ECO:0000256" key="8">
    <source>
        <dbReference type="SAM" id="MobiDB-lite"/>
    </source>
</evidence>
<dbReference type="PROSITE" id="PS50157">
    <property type="entry name" value="ZINC_FINGER_C2H2_2"/>
    <property type="match status" value="4"/>
</dbReference>
<feature type="compositionally biased region" description="Polar residues" evidence="8">
    <location>
        <begin position="395"/>
        <end position="413"/>
    </location>
</feature>
<evidence type="ECO:0000256" key="4">
    <source>
        <dbReference type="ARBA" id="ARBA00022771"/>
    </source>
</evidence>
<dbReference type="SMART" id="SM00355">
    <property type="entry name" value="ZnF_C2H2"/>
    <property type="match status" value="6"/>
</dbReference>
<organism evidence="10 11">
    <name type="scientific">Parnassius mnemosyne</name>
    <name type="common">clouded apollo</name>
    <dbReference type="NCBI Taxonomy" id="213953"/>
    <lineage>
        <taxon>Eukaryota</taxon>
        <taxon>Metazoa</taxon>
        <taxon>Ecdysozoa</taxon>
        <taxon>Arthropoda</taxon>
        <taxon>Hexapoda</taxon>
        <taxon>Insecta</taxon>
        <taxon>Pterygota</taxon>
        <taxon>Neoptera</taxon>
        <taxon>Endopterygota</taxon>
        <taxon>Lepidoptera</taxon>
        <taxon>Glossata</taxon>
        <taxon>Ditrysia</taxon>
        <taxon>Papilionoidea</taxon>
        <taxon>Papilionidae</taxon>
        <taxon>Parnassiinae</taxon>
        <taxon>Parnassini</taxon>
        <taxon>Parnassius</taxon>
        <taxon>Driopa</taxon>
    </lineage>
</organism>
<feature type="domain" description="C2H2-type" evidence="9">
    <location>
        <begin position="7"/>
        <end position="34"/>
    </location>
</feature>
<evidence type="ECO:0000313" key="10">
    <source>
        <dbReference type="EMBL" id="CAK1580403.1"/>
    </source>
</evidence>
<dbReference type="GO" id="GO:0008270">
    <property type="term" value="F:zinc ion binding"/>
    <property type="evidence" value="ECO:0007669"/>
    <property type="project" value="UniProtKB-KW"/>
</dbReference>
<feature type="compositionally biased region" description="Polar residues" evidence="8">
    <location>
        <begin position="43"/>
        <end position="53"/>
    </location>
</feature>
<feature type="domain" description="C2H2-type" evidence="9">
    <location>
        <begin position="126"/>
        <end position="154"/>
    </location>
</feature>
<comment type="subcellular location">
    <subcellularLocation>
        <location evidence="1">Nucleus</location>
    </subcellularLocation>
</comment>
<dbReference type="InterPro" id="IPR050888">
    <property type="entry name" value="ZnF_C2H2-type_TF"/>
</dbReference>
<dbReference type="GO" id="GO:0005634">
    <property type="term" value="C:nucleus"/>
    <property type="evidence" value="ECO:0007669"/>
    <property type="project" value="UniProtKB-SubCell"/>
</dbReference>
<dbReference type="Proteomes" id="UP001314205">
    <property type="component" value="Unassembled WGS sequence"/>
</dbReference>
<evidence type="ECO:0000256" key="2">
    <source>
        <dbReference type="ARBA" id="ARBA00022723"/>
    </source>
</evidence>
<feature type="region of interest" description="Disordered" evidence="8">
    <location>
        <begin position="734"/>
        <end position="756"/>
    </location>
</feature>
<dbReference type="PROSITE" id="PS00028">
    <property type="entry name" value="ZINC_FINGER_C2H2_1"/>
    <property type="match status" value="5"/>
</dbReference>
<dbReference type="SUPFAM" id="SSF57667">
    <property type="entry name" value="beta-beta-alpha zinc fingers"/>
    <property type="match status" value="1"/>
</dbReference>
<reference evidence="10 11" key="1">
    <citation type="submission" date="2023-11" db="EMBL/GenBank/DDBJ databases">
        <authorList>
            <person name="Hedman E."/>
            <person name="Englund M."/>
            <person name="Stromberg M."/>
            <person name="Nyberg Akerstrom W."/>
            <person name="Nylinder S."/>
            <person name="Jareborg N."/>
            <person name="Kallberg Y."/>
            <person name="Kronander E."/>
        </authorList>
    </citation>
    <scope>NUCLEOTIDE SEQUENCE [LARGE SCALE GENOMIC DNA]</scope>
</reference>
<gene>
    <name evidence="10" type="ORF">PARMNEM_LOCUS2211</name>
</gene>
<keyword evidence="3" id="KW-0677">Repeat</keyword>
<sequence>MTSVQEFSCIFCKEAFEDKETLQEHFRKHGDPKFDQTAKAKVRNQNESPTSIDTAKDDNEMVSCDVCPEVFPTISKAITHKHKVHPDHDAKYFCPWCGKLFTLKHLFNKHLLSSHDSSSFEVTNNFHCDCCDVDFYNTSAMVYHNKFYHRQDTDLPVIGHSKKLKLLNQELVQIYYCPFCGEEYNNKVNLHKHMTDDHNDENQSPEDILRCPLCEAIFYHLDAYELHLTFHSSEDLYSEENEMLKQIVEFSLDTIPPLIEKAEIDAIDEDNEDLKTIGIDQFLQLSMSKDSEEEQMEQTEKIKAKKHKKHKKSKKAITLDEFLNMNADVFGEGLNFQGIEEVPTRVVAKQLKPKKEQGIKNHEKKLALSSDIDKLKKQGITIKMKPGKKPDPSKITEQSSSSTTNRANPIKSNVISTSSEVLSKLMNQSNSQIKIMKKPTLMNQNVDQNEKRITKAETYVKPQDVNTFDEEANQLDLKKTKEIDNKHTISAIDEKSNDALSVKSDVTAKDIEGNSHKTLVSTDTLLENYTNYSAPLNESLDNGNIVYNKDNEEDVNANDNKNDTIINELCQISKTEVIQDKNQYTITSAGQTLNDFEEDLSSTKILRAHTNEINEKKFAEDETITDPSQNVTNDTLNAIKHLSHLITVKSINNSKSSPVRKEDYPLNDISQDLAGDCRNKIEDKKSKNNIVDIETNIGINRSGNQKESEPKTLEALKNIGQHVTIKSLSSQVSSPKSIVEKFSDDSDDEKNNEAENVESTYKSLANNIVGRKVVNLKNQNKLGTITKDSQIESPTQNTTNKVTIKNTINKESLLDTDEDVNKTKANTDLLKRLRNVTAKTITSKKNIKQEHTIQTSMHVTNLKKGNITKRVTSKQEVNEDIEIFNIDDSDSDGQDKQDFNKTIETTKSSINPVMVHKTGNVSSEFNSHEALRNLGKSITVKAGNQSVKNQSNFKDEENISEHSGTFTDEDEDVDFNNIKEKKPMNHSINQSNNNLQSTLKNLGKHITVKSKNSSLNLPTRKPQDKNSQNIKMIYKKDSESDSDSNVGKVKITEITDNVASDNDFFSDEDENKHNKNFSIQSPNVTYSDMEDDFAEEETNEEFSDGENHSHQAKVKMKSDEITYQSQISNSQTSESQKCPLNKFQTFNKEITIRPLKEKKCTIDTDADTRGTNKDASDIPNNLKDSCVKQFRQKHNMKPDNLPTTAASQTPINENIGTTANQVNTVNKEVSVKTYESQTVIEEITTTVTKTIRTVNQTVKQEVKNTGQINSNATFRPQKILNYSQQGKNTHNVTFRHPSPSIGTKIKNATTPIRPTSNTNIRPSNQLVPVRTGLNLTKPCNSTVPKIRNKTPSKPTNQKPVTGRALKISPQAMNQSMKRPSVDTSGELSCFKKPKEAFPLEIPTYKSDQDGEATVHFSASQSRADFTSTVKNVQGKSVVTSTQMKSEMSTSSHLSKLGKMSGLKIVKTSSKQATQVEERIESCGAKRTMEALQKLQMQGLLVKRPRTDSNDDNEYSNSGSETEEANE</sequence>
<comment type="caution">
    <text evidence="10">The sequence shown here is derived from an EMBL/GenBank/DDBJ whole genome shotgun (WGS) entry which is preliminary data.</text>
</comment>
<feature type="domain" description="C2H2-type" evidence="9">
    <location>
        <begin position="175"/>
        <end position="203"/>
    </location>
</feature>
<feature type="region of interest" description="Disordered" evidence="8">
    <location>
        <begin position="380"/>
        <end position="413"/>
    </location>
</feature>
<evidence type="ECO:0000256" key="1">
    <source>
        <dbReference type="ARBA" id="ARBA00004123"/>
    </source>
</evidence>
<dbReference type="InterPro" id="IPR013087">
    <property type="entry name" value="Znf_C2H2_type"/>
</dbReference>
<evidence type="ECO:0000256" key="6">
    <source>
        <dbReference type="ARBA" id="ARBA00023242"/>
    </source>
</evidence>
<dbReference type="PANTHER" id="PTHR24406">
    <property type="entry name" value="TRANSCRIPTIONAL REPRESSOR CTCFL-RELATED"/>
    <property type="match status" value="1"/>
</dbReference>
<proteinExistence type="predicted"/>
<dbReference type="InterPro" id="IPR036236">
    <property type="entry name" value="Znf_C2H2_sf"/>
</dbReference>
<name>A0AAV1KBK6_9NEOP</name>
<dbReference type="Gene3D" id="3.30.160.60">
    <property type="entry name" value="Classic Zinc Finger"/>
    <property type="match status" value="2"/>
</dbReference>
<keyword evidence="4 7" id="KW-0863">Zinc-finger</keyword>
<evidence type="ECO:0000256" key="7">
    <source>
        <dbReference type="PROSITE-ProRule" id="PRU00042"/>
    </source>
</evidence>
<dbReference type="EMBL" id="CAVLGL010000013">
    <property type="protein sequence ID" value="CAK1580403.1"/>
    <property type="molecule type" value="Genomic_DNA"/>
</dbReference>
<evidence type="ECO:0000256" key="3">
    <source>
        <dbReference type="ARBA" id="ARBA00022737"/>
    </source>
</evidence>